<evidence type="ECO:0000256" key="5">
    <source>
        <dbReference type="ARBA" id="ARBA00023136"/>
    </source>
</evidence>
<evidence type="ECO:0000313" key="9">
    <source>
        <dbReference type="Proteomes" id="UP000243459"/>
    </source>
</evidence>
<dbReference type="GO" id="GO:0005886">
    <property type="term" value="C:plasma membrane"/>
    <property type="evidence" value="ECO:0007669"/>
    <property type="project" value="UniProtKB-SubCell"/>
</dbReference>
<keyword evidence="9" id="KW-1185">Reference proteome</keyword>
<organism evidence="8 9">
    <name type="scientific">Asparagus officinalis</name>
    <name type="common">Garden asparagus</name>
    <dbReference type="NCBI Taxonomy" id="4686"/>
    <lineage>
        <taxon>Eukaryota</taxon>
        <taxon>Viridiplantae</taxon>
        <taxon>Streptophyta</taxon>
        <taxon>Embryophyta</taxon>
        <taxon>Tracheophyta</taxon>
        <taxon>Spermatophyta</taxon>
        <taxon>Magnoliopsida</taxon>
        <taxon>Liliopsida</taxon>
        <taxon>Asparagales</taxon>
        <taxon>Asparagaceae</taxon>
        <taxon>Asparagoideae</taxon>
        <taxon>Asparagus</taxon>
    </lineage>
</organism>
<evidence type="ECO:0000313" key="8">
    <source>
        <dbReference type="EMBL" id="ONK58196.1"/>
    </source>
</evidence>
<dbReference type="Gramene" id="ONK58196">
    <property type="protein sequence ID" value="ONK58196"/>
    <property type="gene ID" value="A4U43_C09F9360"/>
</dbReference>
<keyword evidence="4" id="KW-0963">Cytoplasm</keyword>
<evidence type="ECO:0000256" key="3">
    <source>
        <dbReference type="ARBA" id="ARBA00022475"/>
    </source>
</evidence>
<dbReference type="Proteomes" id="UP000243459">
    <property type="component" value="Chromosome 9"/>
</dbReference>
<dbReference type="EMBL" id="CM007389">
    <property type="protein sequence ID" value="ONK58196.1"/>
    <property type="molecule type" value="Genomic_DNA"/>
</dbReference>
<feature type="region of interest" description="Disordered" evidence="7">
    <location>
        <begin position="307"/>
        <end position="329"/>
    </location>
</feature>
<evidence type="ECO:0000256" key="6">
    <source>
        <dbReference type="ARBA" id="ARBA00034482"/>
    </source>
</evidence>
<dbReference type="GO" id="GO:0046854">
    <property type="term" value="P:phosphatidylinositol phosphate biosynthetic process"/>
    <property type="evidence" value="ECO:0007669"/>
    <property type="project" value="TreeGrafter"/>
</dbReference>
<comment type="subcellular location">
    <subcellularLocation>
        <location evidence="1">Cell membrane</location>
    </subcellularLocation>
    <subcellularLocation>
        <location evidence="2">Cytoplasm</location>
        <location evidence="2">Cytosol</location>
    </subcellularLocation>
</comment>
<dbReference type="AlphaFoldDB" id="A0A5P1EB95"/>
<accession>A0A5P1EB95</accession>
<evidence type="ECO:0000256" key="2">
    <source>
        <dbReference type="ARBA" id="ARBA00004514"/>
    </source>
</evidence>
<keyword evidence="5" id="KW-0472">Membrane</keyword>
<evidence type="ECO:0000256" key="4">
    <source>
        <dbReference type="ARBA" id="ARBA00022490"/>
    </source>
</evidence>
<evidence type="ECO:0008006" key="10">
    <source>
        <dbReference type="Google" id="ProtNLM"/>
    </source>
</evidence>
<name>A0A5P1EB95_ASPOF</name>
<dbReference type="Pfam" id="PF09790">
    <property type="entry name" value="Hyccin"/>
    <property type="match status" value="1"/>
</dbReference>
<dbReference type="OMA" id="QDCDCKE"/>
<protein>
    <recommendedName>
        <fullName evidence="10">Hyccin</fullName>
    </recommendedName>
</protein>
<keyword evidence="3" id="KW-1003">Cell membrane</keyword>
<evidence type="ECO:0000256" key="7">
    <source>
        <dbReference type="SAM" id="MobiDB-lite"/>
    </source>
</evidence>
<dbReference type="InterPro" id="IPR018619">
    <property type="entry name" value="Hyccin"/>
</dbReference>
<gene>
    <name evidence="8" type="ORF">A4U43_C09F9360</name>
</gene>
<dbReference type="GO" id="GO:0072659">
    <property type="term" value="P:protein localization to plasma membrane"/>
    <property type="evidence" value="ECO:0007669"/>
    <property type="project" value="TreeGrafter"/>
</dbReference>
<proteinExistence type="inferred from homology"/>
<evidence type="ECO:0000256" key="1">
    <source>
        <dbReference type="ARBA" id="ARBA00004236"/>
    </source>
</evidence>
<dbReference type="GO" id="GO:0005829">
    <property type="term" value="C:cytosol"/>
    <property type="evidence" value="ECO:0007669"/>
    <property type="project" value="UniProtKB-SubCell"/>
</dbReference>
<dbReference type="PANTHER" id="PTHR31220">
    <property type="entry name" value="HYCCIN RELATED"/>
    <property type="match status" value="1"/>
</dbReference>
<comment type="similarity">
    <text evidence="6">Belongs to the Hyccin family.</text>
</comment>
<sequence>MPSSGSGEDHLCQWLYETFQSSDPDLKLIVLSFIPLISSLYLSRVISSPYSSSLAGFESVILTIYQSETRLRGGKPLLISIPDLSQPSLYHTPRPGSRNRRQAVAQERQAKVGVLSPPLEPQMAVKSTKRACIVAVGWVVFIGKISAMPVRSKIDFCEFVVGWAGQDCCCRYELDDDESSLSNFNEDGEIGSFSEEMGRLGINERSNSNGSCNGNGNVRGSGDFRSCRIPLPWELMQPVLRILGHCLLAPMKAQEVRDAASVAIRSVYARASHELMPQAILASRSLIQLDKSTRKAARDASGMAVIGGMASNPTTPSKPKKPEVLLVSK</sequence>
<dbReference type="PANTHER" id="PTHR31220:SF1">
    <property type="entry name" value="GH21176P"/>
    <property type="match status" value="1"/>
</dbReference>
<reference evidence="9" key="1">
    <citation type="journal article" date="2017" name="Nat. Commun.">
        <title>The asparagus genome sheds light on the origin and evolution of a young Y chromosome.</title>
        <authorList>
            <person name="Harkess A."/>
            <person name="Zhou J."/>
            <person name="Xu C."/>
            <person name="Bowers J.E."/>
            <person name="Van der Hulst R."/>
            <person name="Ayyampalayam S."/>
            <person name="Mercati F."/>
            <person name="Riccardi P."/>
            <person name="McKain M.R."/>
            <person name="Kakrana A."/>
            <person name="Tang H."/>
            <person name="Ray J."/>
            <person name="Groenendijk J."/>
            <person name="Arikit S."/>
            <person name="Mathioni S.M."/>
            <person name="Nakano M."/>
            <person name="Shan H."/>
            <person name="Telgmann-Rauber A."/>
            <person name="Kanno A."/>
            <person name="Yue Z."/>
            <person name="Chen H."/>
            <person name="Li W."/>
            <person name="Chen Y."/>
            <person name="Xu X."/>
            <person name="Zhang Y."/>
            <person name="Luo S."/>
            <person name="Chen H."/>
            <person name="Gao J."/>
            <person name="Mao Z."/>
            <person name="Pires J.C."/>
            <person name="Luo M."/>
            <person name="Kudrna D."/>
            <person name="Wing R.A."/>
            <person name="Meyers B.C."/>
            <person name="Yi K."/>
            <person name="Kong H."/>
            <person name="Lavrijsen P."/>
            <person name="Sunseri F."/>
            <person name="Falavigna A."/>
            <person name="Ye Y."/>
            <person name="Leebens-Mack J.H."/>
            <person name="Chen G."/>
        </authorList>
    </citation>
    <scope>NUCLEOTIDE SEQUENCE [LARGE SCALE GENOMIC DNA]</scope>
    <source>
        <strain evidence="9">cv. DH0086</strain>
    </source>
</reference>